<sequence length="505" mass="59323">MMDKDQYKAMFCNPNWDYTTLEAADEVISKIGREYLKLKTYPNQIEIVTSEQMLDAYALTGLPTSYPHWKFGKDFVLNQNNYTKGRMGLSYELVINSDPCISYNMENNSTCMMLLVIAHACQGHNAFFANNYMFLDWTSADSIVDYMVFAREFILKCEEEYGEEEVERVLDAAHALSNHGVDKYKKPSKISARQENERLKNLATVKRENYNELWRTLPSPPSIPEHGPAGEEQRFPKEPEENILYFIEKYAPTLPAWKREIIRIVRKVAQYFYPQGATKVMNEGFATFTHYHIINKLFDEGYVNDGFMLEFIKSHSGVLYQPEYNSKYYAGLNPYTLGFNIFMDIKRICQQPTKEDTYWFPNLAGKNWLDQVHYVMENFRDDSFILQYLSPKVIRDMKLFTIVDDENEDTYEIGAIHNERGYRKVREQLSNQYDRSNIVPNIQVTKVDLHKTSKLYLTHYIQKDRRLDHQSAKNTLEHIRYLWGFPVELMSKNKLGINESTFEVA</sequence>
<dbReference type="PANTHER" id="PTHR30029:SF2">
    <property type="entry name" value="STAGE V SPORULATION PROTEIN R"/>
    <property type="match status" value="1"/>
</dbReference>
<evidence type="ECO:0000259" key="1">
    <source>
        <dbReference type="Pfam" id="PF04293"/>
    </source>
</evidence>
<dbReference type="NCBIfam" id="NF008737">
    <property type="entry name" value="PRK11767.1"/>
    <property type="match status" value="1"/>
</dbReference>
<dbReference type="InterPro" id="IPR057270">
    <property type="entry name" value="Ycgb-like"/>
</dbReference>
<feature type="domain" description="SpoVR protein-like N-terminal" evidence="1">
    <location>
        <begin position="16"/>
        <end position="436"/>
    </location>
</feature>
<dbReference type="InterPro" id="IPR057008">
    <property type="entry name" value="SpoVR-like_C"/>
</dbReference>
<dbReference type="OrthoDB" id="9784270at2"/>
<feature type="domain" description="SpoVR-like C-terminal" evidence="2">
    <location>
        <begin position="440"/>
        <end position="493"/>
    </location>
</feature>
<proteinExistence type="predicted"/>
<dbReference type="Pfam" id="PF24755">
    <property type="entry name" value="SpoVR_C"/>
    <property type="match status" value="1"/>
</dbReference>
<dbReference type="InterPro" id="IPR056174">
    <property type="entry name" value="SpoVR_N"/>
</dbReference>
<evidence type="ECO:0000313" key="3">
    <source>
        <dbReference type="EMBL" id="RIJ41843.1"/>
    </source>
</evidence>
<dbReference type="RefSeq" id="WP_119431588.1">
    <property type="nucleotide sequence ID" value="NZ_QWGE01000002.1"/>
</dbReference>
<organism evidence="3 4">
    <name type="scientific">Pontibacter oryzae</name>
    <dbReference type="NCBI Taxonomy" id="2304593"/>
    <lineage>
        <taxon>Bacteria</taxon>
        <taxon>Pseudomonadati</taxon>
        <taxon>Bacteroidota</taxon>
        <taxon>Cytophagia</taxon>
        <taxon>Cytophagales</taxon>
        <taxon>Hymenobacteraceae</taxon>
        <taxon>Pontibacter</taxon>
    </lineage>
</organism>
<keyword evidence="4" id="KW-1185">Reference proteome</keyword>
<dbReference type="EMBL" id="QWGE01000002">
    <property type="protein sequence ID" value="RIJ41843.1"/>
    <property type="molecule type" value="Genomic_DNA"/>
</dbReference>
<accession>A0A399SH09</accession>
<dbReference type="AlphaFoldDB" id="A0A399SH09"/>
<reference evidence="4" key="1">
    <citation type="submission" date="2018-08" db="EMBL/GenBank/DDBJ databases">
        <title>Mucilaginibacter sp. MYSH2.</title>
        <authorList>
            <person name="Seo T."/>
        </authorList>
    </citation>
    <scope>NUCLEOTIDE SEQUENCE [LARGE SCALE GENOMIC DNA]</scope>
    <source>
        <strain evidence="4">KIRAN</strain>
    </source>
</reference>
<gene>
    <name evidence="3" type="ORF">D1627_07465</name>
</gene>
<dbReference type="Proteomes" id="UP000266005">
    <property type="component" value="Unassembled WGS sequence"/>
</dbReference>
<comment type="caution">
    <text evidence="3">The sequence shown here is derived from an EMBL/GenBank/DDBJ whole genome shotgun (WGS) entry which is preliminary data.</text>
</comment>
<evidence type="ECO:0000259" key="2">
    <source>
        <dbReference type="Pfam" id="PF24755"/>
    </source>
</evidence>
<dbReference type="PANTHER" id="PTHR30029">
    <property type="entry name" value="STAGE V SPORULATION PROTEIN R"/>
    <property type="match status" value="1"/>
</dbReference>
<protein>
    <submittedName>
        <fullName evidence="3">SpoVR family protein</fullName>
    </submittedName>
</protein>
<dbReference type="InterPro" id="IPR007390">
    <property type="entry name" value="Spore_V_R"/>
</dbReference>
<dbReference type="Pfam" id="PF04293">
    <property type="entry name" value="SpoVR"/>
    <property type="match status" value="1"/>
</dbReference>
<name>A0A399SH09_9BACT</name>
<evidence type="ECO:0000313" key="4">
    <source>
        <dbReference type="Proteomes" id="UP000266005"/>
    </source>
</evidence>